<feature type="transmembrane region" description="Helical" evidence="6">
    <location>
        <begin position="396"/>
        <end position="418"/>
    </location>
</feature>
<keyword evidence="2" id="KW-1003">Cell membrane</keyword>
<dbReference type="AlphaFoldDB" id="A0A413BA40"/>
<evidence type="ECO:0000313" key="10">
    <source>
        <dbReference type="Proteomes" id="UP000285305"/>
    </source>
</evidence>
<feature type="transmembrane region" description="Helical" evidence="6">
    <location>
        <begin position="334"/>
        <end position="353"/>
    </location>
</feature>
<feature type="transmembrane region" description="Helical" evidence="6">
    <location>
        <begin position="255"/>
        <end position="278"/>
    </location>
</feature>
<sequence length="422" mass="47393">MKETLENAIYKNMAKLLIGDGIARILGFVITPVLTRIYLPAEMGSLAVFTSFVAILIPFSTLRYPLLIPVLKDEKMAFSLSYATFLMLLCSTILLIISLFFFKSDIFSLFSVEELSDFWWLIPISFFSMGLYELFYQWAIRKKEFLLLSKSKILQKSIGSAVQIGLGMARFGSLGLIIGSIFSEAGGLSLFARSFKKDICCNYRFVRWSRMKVILGKFVNYPVYRLPAQFLLSLSGKMPLLYFAWKFGAGMAGQVGLATTMLSIPVTLLGSSVGKAFYAEVSGMGSSKRIEILYLTRKVIQKLFCISLIPTILIVLFAPILFELFFGTDWVQAGVFARILAIYLITQFVYSPISEGLFNILKRQSIVLCLKIIRILIISMAFGACYYWELSPIATLLLYSIGMAANYVVATLVIINAVKYQK</sequence>
<keyword evidence="3 6" id="KW-0812">Transmembrane</keyword>
<dbReference type="EMBL" id="QSHQ01000009">
    <property type="protein sequence ID" value="RHC30671.1"/>
    <property type="molecule type" value="Genomic_DNA"/>
</dbReference>
<keyword evidence="4 6" id="KW-1133">Transmembrane helix</keyword>
<dbReference type="GO" id="GO:0005886">
    <property type="term" value="C:plasma membrane"/>
    <property type="evidence" value="ECO:0007669"/>
    <property type="project" value="UniProtKB-SubCell"/>
</dbReference>
<dbReference type="EMBL" id="QSAF01000003">
    <property type="protein sequence ID" value="RGW35607.1"/>
    <property type="molecule type" value="Genomic_DNA"/>
</dbReference>
<reference evidence="9 10" key="1">
    <citation type="submission" date="2018-08" db="EMBL/GenBank/DDBJ databases">
        <title>A genome reference for cultivated species of the human gut microbiota.</title>
        <authorList>
            <person name="Zou Y."/>
            <person name="Xue W."/>
            <person name="Luo G."/>
        </authorList>
    </citation>
    <scope>NUCLEOTIDE SEQUENCE [LARGE SCALE GENOMIC DNA]</scope>
    <source>
        <strain evidence="7 9">AF12-7</strain>
        <strain evidence="8 10">AM36-9BH</strain>
    </source>
</reference>
<dbReference type="PANTHER" id="PTHR30250:SF28">
    <property type="entry name" value="POLYSACCHARIDE BIOSYNTHESIS PROTEIN"/>
    <property type="match status" value="1"/>
</dbReference>
<evidence type="ECO:0000256" key="4">
    <source>
        <dbReference type="ARBA" id="ARBA00022989"/>
    </source>
</evidence>
<evidence type="ECO:0000313" key="7">
    <source>
        <dbReference type="EMBL" id="RGW35607.1"/>
    </source>
</evidence>
<dbReference type="InterPro" id="IPR050833">
    <property type="entry name" value="Poly_Biosynth_Transport"/>
</dbReference>
<evidence type="ECO:0008006" key="11">
    <source>
        <dbReference type="Google" id="ProtNLM"/>
    </source>
</evidence>
<organism evidence="7 9">
    <name type="scientific">Bacteroides stercoris</name>
    <dbReference type="NCBI Taxonomy" id="46506"/>
    <lineage>
        <taxon>Bacteria</taxon>
        <taxon>Pseudomonadati</taxon>
        <taxon>Bacteroidota</taxon>
        <taxon>Bacteroidia</taxon>
        <taxon>Bacteroidales</taxon>
        <taxon>Bacteroidaceae</taxon>
        <taxon>Bacteroides</taxon>
    </lineage>
</organism>
<feature type="transmembrane region" description="Helical" evidence="6">
    <location>
        <begin position="45"/>
        <end position="66"/>
    </location>
</feature>
<comment type="subcellular location">
    <subcellularLocation>
        <location evidence="1">Cell membrane</location>
        <topology evidence="1">Multi-pass membrane protein</topology>
    </subcellularLocation>
</comment>
<evidence type="ECO:0000256" key="6">
    <source>
        <dbReference type="SAM" id="Phobius"/>
    </source>
</evidence>
<keyword evidence="5 6" id="KW-0472">Membrane</keyword>
<feature type="transmembrane region" description="Helical" evidence="6">
    <location>
        <begin position="365"/>
        <end position="390"/>
    </location>
</feature>
<comment type="caution">
    <text evidence="7">The sequence shown here is derived from an EMBL/GenBank/DDBJ whole genome shotgun (WGS) entry which is preliminary data.</text>
</comment>
<evidence type="ECO:0000256" key="2">
    <source>
        <dbReference type="ARBA" id="ARBA00022475"/>
    </source>
</evidence>
<dbReference type="Pfam" id="PF13440">
    <property type="entry name" value="Polysacc_synt_3"/>
    <property type="match status" value="1"/>
</dbReference>
<evidence type="ECO:0000256" key="5">
    <source>
        <dbReference type="ARBA" id="ARBA00023136"/>
    </source>
</evidence>
<protein>
    <recommendedName>
        <fullName evidence="11">Oligosaccharide flippase family protein</fullName>
    </recommendedName>
</protein>
<feature type="transmembrane region" description="Helical" evidence="6">
    <location>
        <begin position="299"/>
        <end position="322"/>
    </location>
</feature>
<accession>A0A413BA40</accession>
<evidence type="ECO:0000256" key="3">
    <source>
        <dbReference type="ARBA" id="ARBA00022692"/>
    </source>
</evidence>
<proteinExistence type="predicted"/>
<dbReference type="PANTHER" id="PTHR30250">
    <property type="entry name" value="PST FAMILY PREDICTED COLANIC ACID TRANSPORTER"/>
    <property type="match status" value="1"/>
</dbReference>
<dbReference type="Proteomes" id="UP000285150">
    <property type="component" value="Unassembled WGS sequence"/>
</dbReference>
<feature type="transmembrane region" description="Helical" evidence="6">
    <location>
        <begin position="21"/>
        <end position="39"/>
    </location>
</feature>
<dbReference type="Proteomes" id="UP000285305">
    <property type="component" value="Unassembled WGS sequence"/>
</dbReference>
<feature type="transmembrane region" description="Helical" evidence="6">
    <location>
        <begin position="118"/>
        <end position="140"/>
    </location>
</feature>
<evidence type="ECO:0000256" key="1">
    <source>
        <dbReference type="ARBA" id="ARBA00004651"/>
    </source>
</evidence>
<feature type="transmembrane region" description="Helical" evidence="6">
    <location>
        <begin position="161"/>
        <end position="182"/>
    </location>
</feature>
<dbReference type="RefSeq" id="WP_117857173.1">
    <property type="nucleotide sequence ID" value="NZ_JAQCSR010000005.1"/>
</dbReference>
<evidence type="ECO:0000313" key="9">
    <source>
        <dbReference type="Proteomes" id="UP000285150"/>
    </source>
</evidence>
<name>A0A413BA40_BACSE</name>
<gene>
    <name evidence="8" type="ORF">DW853_06460</name>
    <name evidence="7" type="ORF">DWV77_03340</name>
</gene>
<feature type="transmembrane region" description="Helical" evidence="6">
    <location>
        <begin position="78"/>
        <end position="102"/>
    </location>
</feature>
<evidence type="ECO:0000313" key="8">
    <source>
        <dbReference type="EMBL" id="RHC30671.1"/>
    </source>
</evidence>